<dbReference type="Proteomes" id="UP000828390">
    <property type="component" value="Unassembled WGS sequence"/>
</dbReference>
<proteinExistence type="predicted"/>
<dbReference type="AlphaFoldDB" id="A0A9D4JVM2"/>
<gene>
    <name evidence="1" type="ORF">DPMN_123879</name>
</gene>
<accession>A0A9D4JVM2</accession>
<sequence>MFDQLSIKDKPLKGSVKLRGAGGSTIRERGTGEFNLILGPVKVICQLVVADMEDEVLLGLDVLAGEKEGQADIFLSKSIIKLKEKEIPLIPATKRLRKVTVAEDVAIPRLSEVVVEVYVERDEADDKDKEENCIIEPTEGFVQR</sequence>
<evidence type="ECO:0000313" key="2">
    <source>
        <dbReference type="Proteomes" id="UP000828390"/>
    </source>
</evidence>
<keyword evidence="2" id="KW-1185">Reference proteome</keyword>
<organism evidence="1 2">
    <name type="scientific">Dreissena polymorpha</name>
    <name type="common">Zebra mussel</name>
    <name type="synonym">Mytilus polymorpha</name>
    <dbReference type="NCBI Taxonomy" id="45954"/>
    <lineage>
        <taxon>Eukaryota</taxon>
        <taxon>Metazoa</taxon>
        <taxon>Spiralia</taxon>
        <taxon>Lophotrochozoa</taxon>
        <taxon>Mollusca</taxon>
        <taxon>Bivalvia</taxon>
        <taxon>Autobranchia</taxon>
        <taxon>Heteroconchia</taxon>
        <taxon>Euheterodonta</taxon>
        <taxon>Imparidentia</taxon>
        <taxon>Neoheterodontei</taxon>
        <taxon>Myida</taxon>
        <taxon>Dreissenoidea</taxon>
        <taxon>Dreissenidae</taxon>
        <taxon>Dreissena</taxon>
    </lineage>
</organism>
<name>A0A9D4JVM2_DREPO</name>
<evidence type="ECO:0000313" key="1">
    <source>
        <dbReference type="EMBL" id="KAH3822108.1"/>
    </source>
</evidence>
<comment type="caution">
    <text evidence="1">The sequence shown here is derived from an EMBL/GenBank/DDBJ whole genome shotgun (WGS) entry which is preliminary data.</text>
</comment>
<reference evidence="1" key="1">
    <citation type="journal article" date="2019" name="bioRxiv">
        <title>The Genome of the Zebra Mussel, Dreissena polymorpha: A Resource for Invasive Species Research.</title>
        <authorList>
            <person name="McCartney M.A."/>
            <person name="Auch B."/>
            <person name="Kono T."/>
            <person name="Mallez S."/>
            <person name="Zhang Y."/>
            <person name="Obille A."/>
            <person name="Becker A."/>
            <person name="Abrahante J.E."/>
            <person name="Garbe J."/>
            <person name="Badalamenti J.P."/>
            <person name="Herman A."/>
            <person name="Mangelson H."/>
            <person name="Liachko I."/>
            <person name="Sullivan S."/>
            <person name="Sone E.D."/>
            <person name="Koren S."/>
            <person name="Silverstein K.A.T."/>
            <person name="Beckman K.B."/>
            <person name="Gohl D.M."/>
        </authorList>
    </citation>
    <scope>NUCLEOTIDE SEQUENCE</scope>
    <source>
        <strain evidence="1">Duluth1</strain>
        <tissue evidence="1">Whole animal</tissue>
    </source>
</reference>
<reference evidence="1" key="2">
    <citation type="submission" date="2020-11" db="EMBL/GenBank/DDBJ databases">
        <authorList>
            <person name="McCartney M.A."/>
            <person name="Auch B."/>
            <person name="Kono T."/>
            <person name="Mallez S."/>
            <person name="Becker A."/>
            <person name="Gohl D.M."/>
            <person name="Silverstein K.A.T."/>
            <person name="Koren S."/>
            <person name="Bechman K.B."/>
            <person name="Herman A."/>
            <person name="Abrahante J.E."/>
            <person name="Garbe J."/>
        </authorList>
    </citation>
    <scope>NUCLEOTIDE SEQUENCE</scope>
    <source>
        <strain evidence="1">Duluth1</strain>
        <tissue evidence="1">Whole animal</tissue>
    </source>
</reference>
<protein>
    <submittedName>
        <fullName evidence="1">Uncharacterized protein</fullName>
    </submittedName>
</protein>
<dbReference type="EMBL" id="JAIWYP010000005">
    <property type="protein sequence ID" value="KAH3822108.1"/>
    <property type="molecule type" value="Genomic_DNA"/>
</dbReference>